<dbReference type="InterPro" id="IPR018232">
    <property type="entry name" value="Glyco_hydro_37_CS"/>
</dbReference>
<keyword evidence="5" id="KW-1185">Reference proteome</keyword>
<evidence type="ECO:0000256" key="2">
    <source>
        <dbReference type="ARBA" id="ARBA00023295"/>
    </source>
</evidence>
<evidence type="ECO:0000256" key="1">
    <source>
        <dbReference type="ARBA" id="ARBA00022801"/>
    </source>
</evidence>
<comment type="caution">
    <text evidence="4">The sequence shown here is derived from an EMBL/GenBank/DDBJ whole genome shotgun (WGS) entry which is preliminary data.</text>
</comment>
<dbReference type="InterPro" id="IPR008928">
    <property type="entry name" value="6-hairpin_glycosidase_sf"/>
</dbReference>
<dbReference type="EMBL" id="JADIKF010000035">
    <property type="protein sequence ID" value="MBM7128840.1"/>
    <property type="molecule type" value="Genomic_DNA"/>
</dbReference>
<sequence>MVQEDELVSSEDTAATVNADREARSPHVPTPADCYQELFEAVQLSRVFPDSKTFVDCAPKHEPGQILDEYRHQCGKAGFCLSKFVRAHFDEITIHASHYVSVPGQPLREHIDGLWDTLTRQPHKHPPYSSLLTLPNDYVVPGGRFAELYYWDSYFAMLGLFEGGRHDLLTSMAGNFAYLIDTYGHIPNGNRSYYLSRSQPPVFALMIELFEKHEVCEAIRYLPQLCKEYAWWMDGAEELEPGHAFRSVVRLDDGSLLNRYWDDRDTPREESHLEDVLTAKGAPHRPPTEVYRDLRAAAASGWDFSSRWCDDGGLPTIRTTSIIPVDLNSLLWKLEQQIAFLSRRAGLSEQAALFERRHQARHEAIDRVLWNEQTGAYLDYDWQRRAPRVALNAATATPLYVQHASKQQALRVSHALRERLLRGGGIDTTEVQSGQQWDKPNGFAPLQWLCIGGLRRYGYIDLSEDIAHRWLCTVSSLYQRESKLVEKYVLDLLPDGAVGGGGGEYPLQDGFGWTNGVTRRLLHERPRHHANHARAASAS</sequence>
<dbReference type="Gene3D" id="1.50.10.10">
    <property type="match status" value="1"/>
</dbReference>
<keyword evidence="1" id="KW-0378">Hydrolase</keyword>
<dbReference type="PANTHER" id="PTHR23403:SF8">
    <property type="entry name" value="CYTOPLASMIC TREHALASE"/>
    <property type="match status" value="1"/>
</dbReference>
<dbReference type="SUPFAM" id="SSF48208">
    <property type="entry name" value="Six-hairpin glycosidases"/>
    <property type="match status" value="1"/>
</dbReference>
<feature type="region of interest" description="Disordered" evidence="3">
    <location>
        <begin position="1"/>
        <end position="28"/>
    </location>
</feature>
<accession>A0ABS2KCS2</accession>
<gene>
    <name evidence="4" type="primary">treF</name>
    <name evidence="4" type="ORF">ISS99_04825</name>
</gene>
<dbReference type="Proteomes" id="UP001430193">
    <property type="component" value="Unassembled WGS sequence"/>
</dbReference>
<dbReference type="NCBIfam" id="NF009774">
    <property type="entry name" value="PRK13271.1"/>
    <property type="match status" value="1"/>
</dbReference>
<organism evidence="4 5">
    <name type="scientific">Dyella mobilis</name>
    <dbReference type="NCBI Taxonomy" id="1849582"/>
    <lineage>
        <taxon>Bacteria</taxon>
        <taxon>Pseudomonadati</taxon>
        <taxon>Pseudomonadota</taxon>
        <taxon>Gammaproteobacteria</taxon>
        <taxon>Lysobacterales</taxon>
        <taxon>Rhodanobacteraceae</taxon>
        <taxon>Dyella</taxon>
    </lineage>
</organism>
<evidence type="ECO:0000256" key="3">
    <source>
        <dbReference type="SAM" id="MobiDB-lite"/>
    </source>
</evidence>
<dbReference type="PROSITE" id="PS00927">
    <property type="entry name" value="TREHALASE_1"/>
    <property type="match status" value="1"/>
</dbReference>
<dbReference type="PRINTS" id="PR00744">
    <property type="entry name" value="GLHYDRLASE37"/>
</dbReference>
<dbReference type="InterPro" id="IPR001661">
    <property type="entry name" value="Glyco_hydro_37"/>
</dbReference>
<proteinExistence type="predicted"/>
<dbReference type="Pfam" id="PF01204">
    <property type="entry name" value="Trehalase"/>
    <property type="match status" value="1"/>
</dbReference>
<dbReference type="NCBIfam" id="NF009773">
    <property type="entry name" value="PRK13270.1"/>
    <property type="match status" value="1"/>
</dbReference>
<evidence type="ECO:0000313" key="5">
    <source>
        <dbReference type="Proteomes" id="UP001430193"/>
    </source>
</evidence>
<dbReference type="PANTHER" id="PTHR23403">
    <property type="entry name" value="TREHALASE"/>
    <property type="match status" value="1"/>
</dbReference>
<protein>
    <submittedName>
        <fullName evidence="4">Alpha,alpha-trehalase TreF</fullName>
    </submittedName>
</protein>
<name>A0ABS2KCS2_9GAMM</name>
<dbReference type="InterPro" id="IPR012341">
    <property type="entry name" value="6hp_glycosidase-like_sf"/>
</dbReference>
<keyword evidence="2" id="KW-0326">Glycosidase</keyword>
<reference evidence="4" key="1">
    <citation type="submission" date="2020-10" db="EMBL/GenBank/DDBJ databases">
        <title>Phylogeny of dyella-like bacteria.</title>
        <authorList>
            <person name="Fu J."/>
        </authorList>
    </citation>
    <scope>NUCLEOTIDE SEQUENCE</scope>
    <source>
        <strain evidence="4">DHON07</strain>
    </source>
</reference>
<evidence type="ECO:0000313" key="4">
    <source>
        <dbReference type="EMBL" id="MBM7128840.1"/>
    </source>
</evidence>